<feature type="binding site" evidence="14">
    <location>
        <position position="310"/>
    </location>
    <ligand>
        <name>Zn(2+)</name>
        <dbReference type="ChEBI" id="CHEBI:29105"/>
        <note>catalytic</note>
    </ligand>
</feature>
<comment type="subcellular location">
    <subcellularLocation>
        <location evidence="2 16">Secreted</location>
    </subcellularLocation>
</comment>
<feature type="chain" id="PRO_5005733030" description="Neutral protease 2" evidence="16">
    <location>
        <begin position="20"/>
        <end position="359"/>
    </location>
</feature>
<dbReference type="Gene3D" id="3.40.390.10">
    <property type="entry name" value="Collagenase (Catalytic Domain)"/>
    <property type="match status" value="1"/>
</dbReference>
<dbReference type="VEuPathDB" id="FungiDB:AB675_5779"/>
<dbReference type="EMBL" id="LFJN01000017">
    <property type="protein sequence ID" value="KPI38757.1"/>
    <property type="molecule type" value="Genomic_DNA"/>
</dbReference>
<comment type="caution">
    <text evidence="18">The sequence shown here is derived from an EMBL/GenBank/DDBJ whole genome shotgun (WGS) entry which is preliminary data.</text>
</comment>
<evidence type="ECO:0000313" key="18">
    <source>
        <dbReference type="EMBL" id="KPI38757.1"/>
    </source>
</evidence>
<feature type="signal peptide" evidence="16">
    <location>
        <begin position="1"/>
        <end position="19"/>
    </location>
</feature>
<evidence type="ECO:0000259" key="17">
    <source>
        <dbReference type="SMART" id="SM01351"/>
    </source>
</evidence>
<evidence type="ECO:0000256" key="11">
    <source>
        <dbReference type="ARBA" id="ARBA00023049"/>
    </source>
</evidence>
<comment type="cofactor">
    <cofactor evidence="14 16">
        <name>Zn(2+)</name>
        <dbReference type="ChEBI" id="CHEBI:29105"/>
    </cofactor>
    <text evidence="14 16">Binds 1 zinc ion per subunit.</text>
</comment>
<reference evidence="18 19" key="1">
    <citation type="submission" date="2015-06" db="EMBL/GenBank/DDBJ databases">
        <title>Draft genome of the ant-associated black yeast Phialophora attae CBS 131958.</title>
        <authorList>
            <person name="Moreno L.F."/>
            <person name="Stielow B.J."/>
            <person name="de Hoog S."/>
            <person name="Vicente V.A."/>
            <person name="Weiss V.A."/>
            <person name="de Vries M."/>
            <person name="Cruz L.M."/>
            <person name="Souza E.M."/>
        </authorList>
    </citation>
    <scope>NUCLEOTIDE SEQUENCE [LARGE SCALE GENOMIC DNA]</scope>
    <source>
        <strain evidence="18 19">CBS 131958</strain>
    </source>
</reference>
<evidence type="ECO:0000256" key="1">
    <source>
        <dbReference type="ARBA" id="ARBA00001187"/>
    </source>
</evidence>
<feature type="binding site" evidence="14">
    <location>
        <position position="314"/>
    </location>
    <ligand>
        <name>Zn(2+)</name>
        <dbReference type="ChEBI" id="CHEBI:29105"/>
        <note>catalytic</note>
    </ligand>
</feature>
<protein>
    <recommendedName>
        <fullName evidence="16">Neutral protease 2</fullName>
        <ecNumber evidence="16">3.4.24.39</ecNumber>
    </recommendedName>
    <alternativeName>
        <fullName evidence="16">Deuterolysin</fullName>
    </alternativeName>
</protein>
<dbReference type="PRINTS" id="PR00768">
    <property type="entry name" value="DEUTEROLYSIN"/>
</dbReference>
<evidence type="ECO:0000256" key="13">
    <source>
        <dbReference type="PIRSR" id="PIRSR601384-1"/>
    </source>
</evidence>
<dbReference type="SMART" id="SM01351">
    <property type="entry name" value="Aspzincin_M35"/>
    <property type="match status" value="1"/>
</dbReference>
<dbReference type="PANTHER" id="PTHR37016">
    <property type="match status" value="1"/>
</dbReference>
<keyword evidence="9 16" id="KW-0378">Hydrolase</keyword>
<dbReference type="CDD" id="cd11008">
    <property type="entry name" value="M35_deuterolysin_like"/>
    <property type="match status" value="1"/>
</dbReference>
<feature type="disulfide bond" evidence="15">
    <location>
        <begin position="189"/>
        <end position="261"/>
    </location>
</feature>
<feature type="domain" description="Lysine-specific metallo-endopeptidase" evidence="17">
    <location>
        <begin position="210"/>
        <end position="353"/>
    </location>
</feature>
<evidence type="ECO:0000256" key="16">
    <source>
        <dbReference type="RuleBase" id="RU361126"/>
    </source>
</evidence>
<sequence length="359" mass="37743">MPSFTTVALVAALTRLVSAHPHHMNANVKRDNTLAVELSDAGAAGVGMKVTNIGSEPLNLLTYATLLDNGPVNKLKVVREDGSEVGFTGVLFNYDTASLPAEVFLALSPGESKDSLVDVASLYDIQGGTYTISASDVIEYAFMNSTSIEGVIPYASNELTVEITEDEISKHSPAIKPMALDKRTQVSSCSGAQGRALRAAIDYTVGLASNAATAASSGSTQKFQEYFRTTSANGRSTVANRFEAIAQEASSQTSGASAYHCTDVLDACSPGVIAYTSPAQNIIANCDIFYQLPAVSRGCGDQSQAATVLHEFTHAPGIFPPGTQDFAYGYSASTRLSAQQAINNADNYALYADAIDNNC</sequence>
<evidence type="ECO:0000256" key="8">
    <source>
        <dbReference type="ARBA" id="ARBA00022729"/>
    </source>
</evidence>
<dbReference type="InterPro" id="IPR050414">
    <property type="entry name" value="Fungal_M35_metalloproteases"/>
</dbReference>
<accession>A0A0N1NXM8</accession>
<keyword evidence="10 14" id="KW-0862">Zinc</keyword>
<keyword evidence="4 16" id="KW-0964">Secreted</keyword>
<feature type="binding site" evidence="14">
    <location>
        <position position="325"/>
    </location>
    <ligand>
        <name>Zn(2+)</name>
        <dbReference type="ChEBI" id="CHEBI:29105"/>
        <note>catalytic</note>
    </ligand>
</feature>
<comment type="catalytic activity">
    <reaction evidence="1 16">
        <text>Preferential cleavage of bonds with hydrophobic residues in P1'. Also 3-Asn-|-Gln-4 and 8-Gly-|-Ser-9 bonds in insulin B chain.</text>
        <dbReference type="EC" id="3.4.24.39"/>
    </reaction>
</comment>
<feature type="active site" evidence="13">
    <location>
        <position position="311"/>
    </location>
</feature>
<evidence type="ECO:0000256" key="9">
    <source>
        <dbReference type="ARBA" id="ARBA00022801"/>
    </source>
</evidence>
<dbReference type="OrthoDB" id="412874at2759"/>
<dbReference type="InterPro" id="IPR029463">
    <property type="entry name" value="Lys_MEP"/>
</dbReference>
<evidence type="ECO:0000256" key="10">
    <source>
        <dbReference type="ARBA" id="ARBA00022833"/>
    </source>
</evidence>
<dbReference type="Pfam" id="PF02102">
    <property type="entry name" value="Peptidase_M35"/>
    <property type="match status" value="1"/>
</dbReference>
<dbReference type="GO" id="GO:0046872">
    <property type="term" value="F:metal ion binding"/>
    <property type="evidence" value="ECO:0007669"/>
    <property type="project" value="UniProtKB-KW"/>
</dbReference>
<evidence type="ECO:0000256" key="3">
    <source>
        <dbReference type="ARBA" id="ARBA00010279"/>
    </source>
</evidence>
<dbReference type="SUPFAM" id="SSF55486">
    <property type="entry name" value="Metalloproteases ('zincins'), catalytic domain"/>
    <property type="match status" value="1"/>
</dbReference>
<feature type="disulfide bond" evidence="15">
    <location>
        <begin position="268"/>
        <end position="286"/>
    </location>
</feature>
<dbReference type="PANTHER" id="PTHR37016:SF3">
    <property type="entry name" value="NEUTRAL PROTEASE 2-RELATED"/>
    <property type="match status" value="1"/>
</dbReference>
<keyword evidence="6 16" id="KW-0165">Cleavage on pair of basic residues</keyword>
<keyword evidence="11 16" id="KW-0482">Metalloprotease</keyword>
<dbReference type="InterPro" id="IPR001384">
    <property type="entry name" value="Peptidase_M35"/>
</dbReference>
<gene>
    <name evidence="18" type="ORF">AB675_5779</name>
</gene>
<dbReference type="InterPro" id="IPR024079">
    <property type="entry name" value="MetalloPept_cat_dom_sf"/>
</dbReference>
<evidence type="ECO:0000256" key="7">
    <source>
        <dbReference type="ARBA" id="ARBA00022723"/>
    </source>
</evidence>
<dbReference type="GO" id="GO:0004222">
    <property type="term" value="F:metalloendopeptidase activity"/>
    <property type="evidence" value="ECO:0007669"/>
    <property type="project" value="InterPro"/>
</dbReference>
<evidence type="ECO:0000313" key="19">
    <source>
        <dbReference type="Proteomes" id="UP000038010"/>
    </source>
</evidence>
<dbReference type="GeneID" id="28737897"/>
<evidence type="ECO:0000256" key="12">
    <source>
        <dbReference type="ARBA" id="ARBA00023145"/>
    </source>
</evidence>
<dbReference type="GO" id="GO:0006508">
    <property type="term" value="P:proteolysis"/>
    <property type="evidence" value="ECO:0007669"/>
    <property type="project" value="UniProtKB-KW"/>
</dbReference>
<organism evidence="18 19">
    <name type="scientific">Cyphellophora attinorum</name>
    <dbReference type="NCBI Taxonomy" id="1664694"/>
    <lineage>
        <taxon>Eukaryota</taxon>
        <taxon>Fungi</taxon>
        <taxon>Dikarya</taxon>
        <taxon>Ascomycota</taxon>
        <taxon>Pezizomycotina</taxon>
        <taxon>Eurotiomycetes</taxon>
        <taxon>Chaetothyriomycetidae</taxon>
        <taxon>Chaetothyriales</taxon>
        <taxon>Cyphellophoraceae</taxon>
        <taxon>Cyphellophora</taxon>
    </lineage>
</organism>
<comment type="function">
    <text evidence="16">Secreted metalloproteinase that allows assimilation of proteinaceous substrates. Shows high activities on basic nuclear substrates such as histone and protamine.</text>
</comment>
<dbReference type="STRING" id="1664694.A0A0N1NXM8"/>
<dbReference type="EC" id="3.4.24.39" evidence="16"/>
<keyword evidence="12" id="KW-0865">Zymogen</keyword>
<evidence type="ECO:0000256" key="15">
    <source>
        <dbReference type="PIRSR" id="PIRSR601384-3"/>
    </source>
</evidence>
<name>A0A0N1NXM8_9EURO</name>
<keyword evidence="7 14" id="KW-0479">Metal-binding</keyword>
<dbReference type="GO" id="GO:0005576">
    <property type="term" value="C:extracellular region"/>
    <property type="evidence" value="ECO:0007669"/>
    <property type="project" value="UniProtKB-SubCell"/>
</dbReference>
<evidence type="ECO:0000256" key="5">
    <source>
        <dbReference type="ARBA" id="ARBA00022670"/>
    </source>
</evidence>
<dbReference type="RefSeq" id="XP_017998720.1">
    <property type="nucleotide sequence ID" value="XM_018146017.1"/>
</dbReference>
<dbReference type="AlphaFoldDB" id="A0A0N1NXM8"/>
<keyword evidence="19" id="KW-1185">Reference proteome</keyword>
<keyword evidence="5 16" id="KW-0645">Protease</keyword>
<dbReference type="Gene3D" id="2.60.40.2970">
    <property type="match status" value="1"/>
</dbReference>
<evidence type="ECO:0000256" key="4">
    <source>
        <dbReference type="ARBA" id="ARBA00022525"/>
    </source>
</evidence>
<evidence type="ECO:0000256" key="14">
    <source>
        <dbReference type="PIRSR" id="PIRSR601384-2"/>
    </source>
</evidence>
<evidence type="ECO:0000256" key="2">
    <source>
        <dbReference type="ARBA" id="ARBA00004613"/>
    </source>
</evidence>
<keyword evidence="8 16" id="KW-0732">Signal</keyword>
<dbReference type="Proteomes" id="UP000038010">
    <property type="component" value="Unassembled WGS sequence"/>
</dbReference>
<evidence type="ECO:0000256" key="6">
    <source>
        <dbReference type="ARBA" id="ARBA00022685"/>
    </source>
</evidence>
<comment type="similarity">
    <text evidence="3 16">Belongs to the peptidase M35 family.</text>
</comment>
<proteinExistence type="inferred from homology"/>